<sequence length="101" mass="11308">MLVEMTEYLGRQIYTPDGRLLGEVDNVIVDVDGAKIEGLYVDETAAVLVEESRPVSVPYRWVSAVNDVILLKYFPQRVSLKKGMPRAEEEPDAEPTPTTAR</sequence>
<comment type="caution">
    <text evidence="3">The sequence shown here is derived from an EMBL/GenBank/DDBJ whole genome shotgun (WGS) entry which is preliminary data.</text>
</comment>
<dbReference type="EMBL" id="AUZX01011852">
    <property type="protein sequence ID" value="EQD41748.1"/>
    <property type="molecule type" value="Genomic_DNA"/>
</dbReference>
<evidence type="ECO:0000256" key="1">
    <source>
        <dbReference type="SAM" id="MobiDB-lite"/>
    </source>
</evidence>
<dbReference type="InterPro" id="IPR027275">
    <property type="entry name" value="PRC-brl_dom"/>
</dbReference>
<reference evidence="3" key="2">
    <citation type="journal article" date="2014" name="ISME J.">
        <title>Microbial stratification in low pH oxic and suboxic macroscopic growths along an acid mine drainage.</title>
        <authorList>
            <person name="Mendez-Garcia C."/>
            <person name="Mesa V."/>
            <person name="Sprenger R.R."/>
            <person name="Richter M."/>
            <person name="Diez M.S."/>
            <person name="Solano J."/>
            <person name="Bargiela R."/>
            <person name="Golyshina O.V."/>
            <person name="Manteca A."/>
            <person name="Ramos J.L."/>
            <person name="Gallego J.R."/>
            <person name="Llorente I."/>
            <person name="Martins Dos Santos V.A."/>
            <person name="Jensen O.N."/>
            <person name="Pelaez A.I."/>
            <person name="Sanchez J."/>
            <person name="Ferrer M."/>
        </authorList>
    </citation>
    <scope>NUCLEOTIDE SEQUENCE</scope>
</reference>
<dbReference type="InterPro" id="IPR011033">
    <property type="entry name" value="PRC_barrel-like_sf"/>
</dbReference>
<dbReference type="Gene3D" id="2.30.30.240">
    <property type="entry name" value="PRC-barrel domain"/>
    <property type="match status" value="1"/>
</dbReference>
<proteinExistence type="predicted"/>
<dbReference type="Pfam" id="PF05239">
    <property type="entry name" value="PRC"/>
    <property type="match status" value="1"/>
</dbReference>
<dbReference type="PANTHER" id="PTHR38137">
    <property type="entry name" value="PRC-BARREL DOMAIN PROTEIN"/>
    <property type="match status" value="1"/>
</dbReference>
<reference evidence="3" key="1">
    <citation type="submission" date="2013-08" db="EMBL/GenBank/DDBJ databases">
        <authorList>
            <person name="Mendez C."/>
            <person name="Richter M."/>
            <person name="Ferrer M."/>
            <person name="Sanchez J."/>
        </authorList>
    </citation>
    <scope>NUCLEOTIDE SEQUENCE</scope>
</reference>
<name>T0Z9N5_9ZZZZ</name>
<evidence type="ECO:0000259" key="2">
    <source>
        <dbReference type="Pfam" id="PF05239"/>
    </source>
</evidence>
<feature type="region of interest" description="Disordered" evidence="1">
    <location>
        <begin position="81"/>
        <end position="101"/>
    </location>
</feature>
<dbReference type="AlphaFoldDB" id="T0Z9N5"/>
<evidence type="ECO:0000313" key="3">
    <source>
        <dbReference type="EMBL" id="EQD41748.1"/>
    </source>
</evidence>
<accession>T0Z9N5</accession>
<dbReference type="SUPFAM" id="SSF50346">
    <property type="entry name" value="PRC-barrel domain"/>
    <property type="match status" value="1"/>
</dbReference>
<dbReference type="PANTHER" id="PTHR38137:SF1">
    <property type="entry name" value="PRC-BARREL DOMAIN-CONTAINING PROTEIN"/>
    <property type="match status" value="1"/>
</dbReference>
<organism evidence="3">
    <name type="scientific">mine drainage metagenome</name>
    <dbReference type="NCBI Taxonomy" id="410659"/>
    <lineage>
        <taxon>unclassified sequences</taxon>
        <taxon>metagenomes</taxon>
        <taxon>ecological metagenomes</taxon>
    </lineage>
</organism>
<feature type="domain" description="PRC-barrel" evidence="2">
    <location>
        <begin position="6"/>
        <end position="74"/>
    </location>
</feature>
<gene>
    <name evidence="3" type="ORF">B1A_16123</name>
</gene>
<protein>
    <submittedName>
        <fullName evidence="3">PRC-barrel domain protein</fullName>
    </submittedName>
</protein>